<name>A0A413RIZ5_9CELL</name>
<dbReference type="Gene3D" id="2.160.20.80">
    <property type="entry name" value="E3 ubiquitin-protein ligase SopA"/>
    <property type="match status" value="1"/>
</dbReference>
<gene>
    <name evidence="1" type="ORF">D1825_14245</name>
</gene>
<protein>
    <submittedName>
        <fullName evidence="1">Pentapeptide repeat-containing protein</fullName>
    </submittedName>
</protein>
<dbReference type="AlphaFoldDB" id="A0A413RIZ5"/>
<dbReference type="RefSeq" id="WP_118768074.1">
    <property type="nucleotide sequence ID" value="NZ_QWKP01000214.1"/>
</dbReference>
<organism evidence="1 2">
    <name type="scientific">Cellulomonas rhizosphaerae</name>
    <dbReference type="NCBI Taxonomy" id="2293719"/>
    <lineage>
        <taxon>Bacteria</taxon>
        <taxon>Bacillati</taxon>
        <taxon>Actinomycetota</taxon>
        <taxon>Actinomycetes</taxon>
        <taxon>Micrococcales</taxon>
        <taxon>Cellulomonadaceae</taxon>
        <taxon>Cellulomonas</taxon>
    </lineage>
</organism>
<accession>A0A413RIZ5</accession>
<dbReference type="OrthoDB" id="154708at2"/>
<dbReference type="InterPro" id="IPR001646">
    <property type="entry name" value="5peptide_repeat"/>
</dbReference>
<keyword evidence="2" id="KW-1185">Reference proteome</keyword>
<evidence type="ECO:0000313" key="2">
    <source>
        <dbReference type="Proteomes" id="UP000283374"/>
    </source>
</evidence>
<evidence type="ECO:0000313" key="1">
    <source>
        <dbReference type="EMBL" id="RHA38430.1"/>
    </source>
</evidence>
<dbReference type="SUPFAM" id="SSF141571">
    <property type="entry name" value="Pentapeptide repeat-like"/>
    <property type="match status" value="1"/>
</dbReference>
<comment type="caution">
    <text evidence="1">The sequence shown here is derived from an EMBL/GenBank/DDBJ whole genome shotgun (WGS) entry which is preliminary data.</text>
</comment>
<dbReference type="Pfam" id="PF00805">
    <property type="entry name" value="Pentapeptide"/>
    <property type="match status" value="1"/>
</dbReference>
<reference evidence="1 2" key="1">
    <citation type="submission" date="2018-08" db="EMBL/GenBank/DDBJ databases">
        <title>Cellulomonas rhizosphaerae sp. nov., a novel actinomycete isolated from soil.</title>
        <authorList>
            <person name="Tian Y."/>
        </authorList>
    </citation>
    <scope>NUCLEOTIDE SEQUENCE [LARGE SCALE GENOMIC DNA]</scope>
    <source>
        <strain evidence="1 2">NEAU-TCZ24</strain>
    </source>
</reference>
<sequence length="263" mass="28043">MTALPLELRGDCSRCVGLCCVASSFRRSSEFAFDREFGDPCRNLQGDDRCAIHAWLRTSGMSGCTTYDCFGAGQRVTQQLYGGHSWREGAAVADEMFADFRAAQTVHELLWYVADGLERMSAGPVHERLRALADELDALMVTSEALRSVDTLALPAVVAPALDEVVALVGGGGPQHRRADLAGRRLTDLRGACLRGASLLGADLRGADLREAALLGADLRGSDLRGADLSTALFVTPRQVASASGDATTRLPARLGAPPQRWG</sequence>
<proteinExistence type="predicted"/>
<dbReference type="Proteomes" id="UP000283374">
    <property type="component" value="Unassembled WGS sequence"/>
</dbReference>
<dbReference type="EMBL" id="QWKP01000214">
    <property type="protein sequence ID" value="RHA38430.1"/>
    <property type="molecule type" value="Genomic_DNA"/>
</dbReference>